<feature type="non-terminal residue" evidence="1">
    <location>
        <position position="1"/>
    </location>
</feature>
<organism evidence="1 2">
    <name type="scientific">Nibea albiflora</name>
    <name type="common">Yellow drum</name>
    <name type="synonym">Corvina albiflora</name>
    <dbReference type="NCBI Taxonomy" id="240163"/>
    <lineage>
        <taxon>Eukaryota</taxon>
        <taxon>Metazoa</taxon>
        <taxon>Chordata</taxon>
        <taxon>Craniata</taxon>
        <taxon>Vertebrata</taxon>
        <taxon>Euteleostomi</taxon>
        <taxon>Actinopterygii</taxon>
        <taxon>Neopterygii</taxon>
        <taxon>Teleostei</taxon>
        <taxon>Neoteleostei</taxon>
        <taxon>Acanthomorphata</taxon>
        <taxon>Eupercaria</taxon>
        <taxon>Sciaenidae</taxon>
        <taxon>Nibea</taxon>
    </lineage>
</organism>
<sequence length="230" mass="24927">AGCPSVLDSSEISTENGRASRFPRPELEISFSPLQPNRMALRRQGEENAVTVKITRSARKRKSGEMEKTASPAGSHGSQSSIRSRKEGTLQKIGDFLQSSPTLLGTKAKKMMSLVSGRGDADSAASSSSLSLRAKKNKRKLYRPEISSPMDMPSHPVSAAHTHTPPHHTPLSITTSITFRVSDHSAESRRRKRATISSSSGAFAPGWPSDRRSASLLCEGRTQTRGLYVI</sequence>
<dbReference type="EMBL" id="CM024797">
    <property type="protein sequence ID" value="KAG8000349.1"/>
    <property type="molecule type" value="Genomic_DNA"/>
</dbReference>
<proteinExistence type="predicted"/>
<feature type="non-terminal residue" evidence="1">
    <location>
        <position position="230"/>
    </location>
</feature>
<reference evidence="1" key="1">
    <citation type="submission" date="2020-04" db="EMBL/GenBank/DDBJ databases">
        <title>A chromosome-scale assembly and high-density genetic map of the yellow drum (Nibea albiflora) genome.</title>
        <authorList>
            <person name="Xu D."/>
            <person name="Zhang W."/>
            <person name="Chen R."/>
            <person name="Tan P."/>
            <person name="Wang L."/>
            <person name="Song H."/>
            <person name="Tian L."/>
            <person name="Zhu Q."/>
            <person name="Wang B."/>
        </authorList>
    </citation>
    <scope>NUCLEOTIDE SEQUENCE</scope>
    <source>
        <strain evidence="1">ZJHYS-2018</strain>
    </source>
</reference>
<gene>
    <name evidence="1" type="primary">KIF20B</name>
    <name evidence="1" type="ORF">GBF38_002609</name>
</gene>
<accession>A0ACB7EEM7</accession>
<name>A0ACB7EEM7_NIBAL</name>
<evidence type="ECO:0000313" key="2">
    <source>
        <dbReference type="Proteomes" id="UP000805704"/>
    </source>
</evidence>
<protein>
    <submittedName>
        <fullName evidence="1">Kinesin-like protein KIF20B</fullName>
    </submittedName>
</protein>
<dbReference type="Proteomes" id="UP000805704">
    <property type="component" value="Chromosome 9"/>
</dbReference>
<keyword evidence="2" id="KW-1185">Reference proteome</keyword>
<comment type="caution">
    <text evidence="1">The sequence shown here is derived from an EMBL/GenBank/DDBJ whole genome shotgun (WGS) entry which is preliminary data.</text>
</comment>
<evidence type="ECO:0000313" key="1">
    <source>
        <dbReference type="EMBL" id="KAG8000349.1"/>
    </source>
</evidence>